<dbReference type="EMBL" id="ML993606">
    <property type="protein sequence ID" value="KAF2164003.1"/>
    <property type="molecule type" value="Genomic_DNA"/>
</dbReference>
<feature type="compositionally biased region" description="Basic and acidic residues" evidence="1">
    <location>
        <begin position="23"/>
        <end position="43"/>
    </location>
</feature>
<accession>A0A6A6CB32</accession>
<organism evidence="2 3">
    <name type="scientific">Zasmidium cellare ATCC 36951</name>
    <dbReference type="NCBI Taxonomy" id="1080233"/>
    <lineage>
        <taxon>Eukaryota</taxon>
        <taxon>Fungi</taxon>
        <taxon>Dikarya</taxon>
        <taxon>Ascomycota</taxon>
        <taxon>Pezizomycotina</taxon>
        <taxon>Dothideomycetes</taxon>
        <taxon>Dothideomycetidae</taxon>
        <taxon>Mycosphaerellales</taxon>
        <taxon>Mycosphaerellaceae</taxon>
        <taxon>Zasmidium</taxon>
    </lineage>
</organism>
<sequence>MPAARISPSALNDRDPNTQLTRIADKPTLKATKEVPPKRSDANIEALKKVAESLRPEPFPESAATLPEVQDREEIRTSFSQPQPDSSALLARLDSFLEVQKHQQKQINTLIAAVSTLTSSIENIDSQVDYIEGGVDHTNRGITCSGLTLESIHHSVVGKNM</sequence>
<reference evidence="2" key="1">
    <citation type="journal article" date="2020" name="Stud. Mycol.">
        <title>101 Dothideomycetes genomes: a test case for predicting lifestyles and emergence of pathogens.</title>
        <authorList>
            <person name="Haridas S."/>
            <person name="Albert R."/>
            <person name="Binder M."/>
            <person name="Bloem J."/>
            <person name="Labutti K."/>
            <person name="Salamov A."/>
            <person name="Andreopoulos B."/>
            <person name="Baker S."/>
            <person name="Barry K."/>
            <person name="Bills G."/>
            <person name="Bluhm B."/>
            <person name="Cannon C."/>
            <person name="Castanera R."/>
            <person name="Culley D."/>
            <person name="Daum C."/>
            <person name="Ezra D."/>
            <person name="Gonzalez J."/>
            <person name="Henrissat B."/>
            <person name="Kuo A."/>
            <person name="Liang C."/>
            <person name="Lipzen A."/>
            <person name="Lutzoni F."/>
            <person name="Magnuson J."/>
            <person name="Mondo S."/>
            <person name="Nolan M."/>
            <person name="Ohm R."/>
            <person name="Pangilinan J."/>
            <person name="Park H.-J."/>
            <person name="Ramirez L."/>
            <person name="Alfaro M."/>
            <person name="Sun H."/>
            <person name="Tritt A."/>
            <person name="Yoshinaga Y."/>
            <person name="Zwiers L.-H."/>
            <person name="Turgeon B."/>
            <person name="Goodwin S."/>
            <person name="Spatafora J."/>
            <person name="Crous P."/>
            <person name="Grigoriev I."/>
        </authorList>
    </citation>
    <scope>NUCLEOTIDE SEQUENCE</scope>
    <source>
        <strain evidence="2">ATCC 36951</strain>
    </source>
</reference>
<evidence type="ECO:0000256" key="1">
    <source>
        <dbReference type="SAM" id="MobiDB-lite"/>
    </source>
</evidence>
<dbReference type="RefSeq" id="XP_033664892.1">
    <property type="nucleotide sequence ID" value="XM_033807826.1"/>
</dbReference>
<protein>
    <submittedName>
        <fullName evidence="2">Uncharacterized protein</fullName>
    </submittedName>
</protein>
<name>A0A6A6CB32_ZASCE</name>
<dbReference type="Proteomes" id="UP000799537">
    <property type="component" value="Unassembled WGS sequence"/>
</dbReference>
<keyword evidence="3" id="KW-1185">Reference proteome</keyword>
<proteinExistence type="predicted"/>
<evidence type="ECO:0000313" key="3">
    <source>
        <dbReference type="Proteomes" id="UP000799537"/>
    </source>
</evidence>
<gene>
    <name evidence="2" type="ORF">M409DRAFT_25775</name>
</gene>
<dbReference type="GeneID" id="54561098"/>
<feature type="region of interest" description="Disordered" evidence="1">
    <location>
        <begin position="1"/>
        <end position="43"/>
    </location>
</feature>
<evidence type="ECO:0000313" key="2">
    <source>
        <dbReference type="EMBL" id="KAF2164003.1"/>
    </source>
</evidence>
<dbReference type="AlphaFoldDB" id="A0A6A6CB32"/>